<dbReference type="InterPro" id="IPR050929">
    <property type="entry name" value="PFKA"/>
</dbReference>
<comment type="subunit">
    <text evidence="8">Homodimer.</text>
</comment>
<dbReference type="PANTHER" id="PTHR45770">
    <property type="entry name" value="ATP-DEPENDENT 6-PHOSPHOFRUCTOKINASE 1"/>
    <property type="match status" value="1"/>
</dbReference>
<comment type="similarity">
    <text evidence="8">Belongs to the phosphofructokinase type A (PFKA) family. PPi-dependent PFK group II subfamily. Clade 'B2' sub-subfamily.</text>
</comment>
<evidence type="ECO:0000259" key="9">
    <source>
        <dbReference type="Pfam" id="PF00365"/>
    </source>
</evidence>
<feature type="site" description="Important for catalytic activity and substrate specificity; stabilizes the transition state when the phosphoryl donor is PPi; prevents ATP from binding by mimicking the alpha-phosphate group of ATP" evidence="8">
    <location>
        <position position="115"/>
    </location>
</feature>
<evidence type="ECO:0000256" key="6">
    <source>
        <dbReference type="ARBA" id="ARBA00022842"/>
    </source>
</evidence>
<feature type="binding site" evidence="8">
    <location>
        <begin position="297"/>
        <end position="300"/>
    </location>
    <ligand>
        <name>substrate</name>
    </ligand>
</feature>
<dbReference type="InterPro" id="IPR022953">
    <property type="entry name" value="ATP_PFK"/>
</dbReference>
<accession>A0AA41ZGN1</accession>
<keyword evidence="6 8" id="KW-0460">Magnesium</keyword>
<keyword evidence="11" id="KW-1185">Reference proteome</keyword>
<dbReference type="AlphaFoldDB" id="A0AA41ZGN1"/>
<dbReference type="InterPro" id="IPR035966">
    <property type="entry name" value="PKF_sf"/>
</dbReference>
<dbReference type="GO" id="GO:0046872">
    <property type="term" value="F:metal ion binding"/>
    <property type="evidence" value="ECO:0007669"/>
    <property type="project" value="UniProtKB-KW"/>
</dbReference>
<sequence length="419" mass="45623">MAKHNAFYAQSGGVSSVINASACGVIETCRQHSDRIGHLYAGHNGIIGALTEDLIDVGQESDEAIAALRHTPGGAFGSCRYKLKGIDTHRVQYERLIEVFQAHDIRYFFYNGGGDSADTCLKVSQLSERMGYPLQAIHVAKTVDNDLPLTDNSPGFGSVAKYIATSIREAALDVASMCATSTKVFVMEAMGRHAGWIAAAGALAGGEGAAPPHMVIFPEVPFDRRRVMRKVDETVKQYGYCVIVVSEGARYEDGSFLADAGNTDAFGHRQLGGVAPTLAGMVKQDLGYKYHWSVPDYLQRSARHLASRVDVEQAYAVGVRAVECALEGKNAIMPAIRRDSQSPYSWSIFDAPLADIANQEKFMPADFIREDGFGITQPCRDYLEPLIQGEDFPPFVNGMPDYAKLKLATVPKKLAPFEI</sequence>
<comment type="cofactor">
    <cofactor evidence="1 8">
        <name>Mg(2+)</name>
        <dbReference type="ChEBI" id="CHEBI:18420"/>
    </cofactor>
</comment>
<feature type="binding site" evidence="8">
    <location>
        <begin position="190"/>
        <end position="192"/>
    </location>
    <ligand>
        <name>substrate</name>
    </ligand>
</feature>
<feature type="binding site" evidence="8">
    <location>
        <begin position="142"/>
        <end position="144"/>
    </location>
    <ligand>
        <name>substrate</name>
    </ligand>
</feature>
<evidence type="ECO:0000256" key="4">
    <source>
        <dbReference type="ARBA" id="ARBA00022723"/>
    </source>
</evidence>
<evidence type="ECO:0000256" key="1">
    <source>
        <dbReference type="ARBA" id="ARBA00001946"/>
    </source>
</evidence>
<dbReference type="PRINTS" id="PR00476">
    <property type="entry name" value="PHFRCTKINASE"/>
</dbReference>
<evidence type="ECO:0000256" key="8">
    <source>
        <dbReference type="HAMAP-Rule" id="MF_01978"/>
    </source>
</evidence>
<comment type="activity regulation">
    <text evidence="8">Non-allosteric.</text>
</comment>
<proteinExistence type="inferred from homology"/>
<dbReference type="EMBL" id="JAPIVE010000001">
    <property type="protein sequence ID" value="MCX2523548.1"/>
    <property type="molecule type" value="Genomic_DNA"/>
</dbReference>
<dbReference type="Pfam" id="PF00365">
    <property type="entry name" value="PFK"/>
    <property type="match status" value="1"/>
</dbReference>
<evidence type="ECO:0000313" key="11">
    <source>
        <dbReference type="Proteomes" id="UP001165678"/>
    </source>
</evidence>
<feature type="active site" description="Proton acceptor" evidence="8">
    <location>
        <position position="144"/>
    </location>
</feature>
<dbReference type="InterPro" id="IPR000023">
    <property type="entry name" value="Phosphofructokinase_dom"/>
</dbReference>
<dbReference type="PIRSF" id="PIRSF036483">
    <property type="entry name" value="PFK_XF0274"/>
    <property type="match status" value="1"/>
</dbReference>
<feature type="domain" description="Phosphofructokinase" evidence="9">
    <location>
        <begin position="9"/>
        <end position="324"/>
    </location>
</feature>
<comment type="catalytic activity">
    <reaction evidence="7 8">
        <text>beta-D-fructose 6-phosphate + diphosphate = beta-D-fructose 1,6-bisphosphate + phosphate + H(+)</text>
        <dbReference type="Rhea" id="RHEA:13613"/>
        <dbReference type="ChEBI" id="CHEBI:15378"/>
        <dbReference type="ChEBI" id="CHEBI:32966"/>
        <dbReference type="ChEBI" id="CHEBI:33019"/>
        <dbReference type="ChEBI" id="CHEBI:43474"/>
        <dbReference type="ChEBI" id="CHEBI:57634"/>
        <dbReference type="EC" id="2.7.1.90"/>
    </reaction>
</comment>
<dbReference type="GO" id="GO:0047334">
    <property type="term" value="F:diphosphate-fructose-6-phosphate 1-phosphotransferase activity"/>
    <property type="evidence" value="ECO:0007669"/>
    <property type="project" value="UniProtKB-EC"/>
</dbReference>
<comment type="caution">
    <text evidence="8">Lacks conserved residue(s) required for the propagation of feature annotation.</text>
</comment>
<dbReference type="HAMAP" id="MF_01978">
    <property type="entry name" value="Phosphofructokinase_II_B2"/>
    <property type="match status" value="1"/>
</dbReference>
<comment type="caution">
    <text evidence="10">The sequence shown here is derived from an EMBL/GenBank/DDBJ whole genome shotgun (WGS) entry which is preliminary data.</text>
</comment>
<dbReference type="RefSeq" id="WP_250937183.1">
    <property type="nucleotide sequence ID" value="NZ_JAMLJK010000001.1"/>
</dbReference>
<dbReference type="Gene3D" id="3.40.50.460">
    <property type="entry name" value="Phosphofructokinase domain"/>
    <property type="match status" value="1"/>
</dbReference>
<keyword evidence="3 8" id="KW-0808">Transferase</keyword>
<keyword evidence="5 8" id="KW-0418">Kinase</keyword>
<comment type="pathway">
    <text evidence="8">Carbohydrate degradation; glycolysis; D-glyceraldehyde 3-phosphate and glycerone phosphate from D-glucose: step 3/4.</text>
</comment>
<dbReference type="NCBIfam" id="NF010675">
    <property type="entry name" value="PRK14072.1"/>
    <property type="match status" value="1"/>
</dbReference>
<feature type="site" description="Important for catalytic activity; stabilizes the transition state when the phosphoryl donor is PPi" evidence="8">
    <location>
        <position position="141"/>
    </location>
</feature>
<keyword evidence="8" id="KW-0324">Glycolysis</keyword>
<organism evidence="10 11">
    <name type="scientific">Larsenimonas rhizosphaerae</name>
    <dbReference type="NCBI Taxonomy" id="2944682"/>
    <lineage>
        <taxon>Bacteria</taxon>
        <taxon>Pseudomonadati</taxon>
        <taxon>Pseudomonadota</taxon>
        <taxon>Gammaproteobacteria</taxon>
        <taxon>Oceanospirillales</taxon>
        <taxon>Halomonadaceae</taxon>
        <taxon>Larsenimonas</taxon>
    </lineage>
</organism>
<protein>
    <recommendedName>
        <fullName evidence="8">Pyrophosphate--fructose 6-phosphate 1-phosphotransferase</fullName>
        <ecNumber evidence="8">2.7.1.90</ecNumber>
    </recommendedName>
    <alternativeName>
        <fullName evidence="8">6-phosphofructokinase, pyrophosphate dependent</fullName>
    </alternativeName>
    <alternativeName>
        <fullName evidence="8">PPi-dependent phosphofructokinase</fullName>
        <shortName evidence="8">PPi-PFK</shortName>
    </alternativeName>
    <alternativeName>
        <fullName evidence="8">Pyrophosphate-dependent 6-phosphofructose-1-kinase</fullName>
    </alternativeName>
</protein>
<keyword evidence="4 8" id="KW-0479">Metal-binding</keyword>
<evidence type="ECO:0000256" key="7">
    <source>
        <dbReference type="ARBA" id="ARBA00048072"/>
    </source>
</evidence>
<dbReference type="EC" id="2.7.1.90" evidence="8"/>
<evidence type="ECO:0000256" key="5">
    <source>
        <dbReference type="ARBA" id="ARBA00022777"/>
    </source>
</evidence>
<dbReference type="GO" id="GO:0003872">
    <property type="term" value="F:6-phosphofructokinase activity"/>
    <property type="evidence" value="ECO:0007669"/>
    <property type="project" value="UniProtKB-UniRule"/>
</dbReference>
<dbReference type="Proteomes" id="UP001165678">
    <property type="component" value="Unassembled WGS sequence"/>
</dbReference>
<evidence type="ECO:0000256" key="3">
    <source>
        <dbReference type="ARBA" id="ARBA00022679"/>
    </source>
</evidence>
<dbReference type="Gene3D" id="3.40.50.450">
    <property type="match status" value="1"/>
</dbReference>
<feature type="binding site" evidence="8">
    <location>
        <position position="13"/>
    </location>
    <ligand>
        <name>diphosphate</name>
        <dbReference type="ChEBI" id="CHEBI:33019"/>
    </ligand>
</feature>
<reference evidence="10" key="1">
    <citation type="submission" date="2022-11" db="EMBL/GenBank/DDBJ databases">
        <title>Larsenimonas rhizosphaerae sp. nov., isolated from a tidal mudflat.</title>
        <authorList>
            <person name="Lee S.D."/>
            <person name="Kim I.S."/>
        </authorList>
    </citation>
    <scope>NUCLEOTIDE SEQUENCE</scope>
    <source>
        <strain evidence="10">GH2-1</strain>
    </source>
</reference>
<feature type="binding site" evidence="8">
    <location>
        <position position="247"/>
    </location>
    <ligand>
        <name>substrate</name>
    </ligand>
</feature>
<comment type="subcellular location">
    <subcellularLocation>
        <location evidence="8">Cytoplasm</location>
    </subcellularLocation>
</comment>
<gene>
    <name evidence="8" type="primary">pfp</name>
    <name evidence="10" type="ORF">OQ287_04785</name>
</gene>
<dbReference type="GO" id="GO:0006002">
    <property type="term" value="P:fructose 6-phosphate metabolic process"/>
    <property type="evidence" value="ECO:0007669"/>
    <property type="project" value="InterPro"/>
</dbReference>
<dbReference type="SUPFAM" id="SSF53784">
    <property type="entry name" value="Phosphofructokinase"/>
    <property type="match status" value="1"/>
</dbReference>
<keyword evidence="8" id="KW-0963">Cytoplasm</keyword>
<dbReference type="InterPro" id="IPR011404">
    <property type="entry name" value="PPi-PFK"/>
</dbReference>
<name>A0AA41ZGN1_9GAMM</name>
<dbReference type="GO" id="GO:0005737">
    <property type="term" value="C:cytoplasm"/>
    <property type="evidence" value="ECO:0007669"/>
    <property type="project" value="UniProtKB-SubCell"/>
</dbReference>
<evidence type="ECO:0000313" key="10">
    <source>
        <dbReference type="EMBL" id="MCX2523548.1"/>
    </source>
</evidence>
<evidence type="ECO:0000256" key="2">
    <source>
        <dbReference type="ARBA" id="ARBA00003138"/>
    </source>
</evidence>
<comment type="function">
    <text evidence="2 8">Catalyzes the phosphorylation of D-fructose 6-phosphate, the first committing step of glycolysis. Uses inorganic phosphate (PPi) as phosphoryl donor instead of ATP like common ATP-dependent phosphofructokinases (ATP-PFKs), which renders the reaction reversible, and can thus function both in glycolysis and gluconeogenesis. Consistently, PPi-PFK can replace the enzymes of both the forward (ATP-PFK) and reverse (fructose-bisphosphatase (FBPase)) reactions.</text>
</comment>